<keyword evidence="4 9" id="KW-1003">Cell membrane</keyword>
<comment type="similarity">
    <text evidence="2 9">Belongs to the membrane fusion protein (MFP) (TC 8.A.1) family.</text>
</comment>
<keyword evidence="7 9" id="KW-1133">Transmembrane helix</keyword>
<sequence length="433" mass="47574">MSESRGDQSFDLDDTSTFVWMRRAAVVILAGLTALVIWMVYTPVDEISKARGEIEPIAQVKRVESRHGGQLAELRVTRGQMVEADEIVALLDQTEAQSALRAAEARITGLSLEIERLLALADGREPDFSAHAEDFYDLVEREMAALAATRAFIRAERSVIGSQIEEKRAEIAAIDEERPQLIQQIAVAEEERAVQQDLLDRGLSARAKLAELREQEAQYRFDLAQLAGRRTIAEAEVAELQASLTQVELDEFAKARSRIAEADSQRRALQAEAAGLKSHVAETEIRSPIAGVIQSIPDDTIGDVIDPGGMVVTIVPADGGYRFSGRLSPRDVGFVSVGQPVRLKIDSFDYSRFGALPGTVEEVSPTTAVDERGTAFYEVLVQLDSDHFRDAEDGLTLIAGMTGEADIKTGAKTVFQYIWKPIYTNLDLALTER</sequence>
<dbReference type="PANTHER" id="PTHR30386">
    <property type="entry name" value="MEMBRANE FUSION SUBUNIT OF EMRAB-TOLC MULTIDRUG EFFLUX PUMP"/>
    <property type="match status" value="1"/>
</dbReference>
<dbReference type="Gene3D" id="2.40.30.170">
    <property type="match status" value="1"/>
</dbReference>
<evidence type="ECO:0000256" key="3">
    <source>
        <dbReference type="ARBA" id="ARBA00022448"/>
    </source>
</evidence>
<accession>A0A1I4FI24</accession>
<feature type="coiled-coil region" evidence="10">
    <location>
        <begin position="223"/>
        <end position="279"/>
    </location>
</feature>
<dbReference type="InterPro" id="IPR006144">
    <property type="entry name" value="Secretion_HlyD_CS"/>
</dbReference>
<evidence type="ECO:0000256" key="5">
    <source>
        <dbReference type="ARBA" id="ARBA00022519"/>
    </source>
</evidence>
<keyword evidence="14" id="KW-1185">Reference proteome</keyword>
<dbReference type="PROSITE" id="PS00543">
    <property type="entry name" value="HLYD_FAMILY"/>
    <property type="match status" value="1"/>
</dbReference>
<keyword evidence="10" id="KW-0175">Coiled coil</keyword>
<reference evidence="14" key="1">
    <citation type="submission" date="2016-10" db="EMBL/GenBank/DDBJ databases">
        <authorList>
            <person name="Varghese N."/>
            <person name="Submissions S."/>
        </authorList>
    </citation>
    <scope>NUCLEOTIDE SEQUENCE [LARGE SCALE GENOMIC DNA]</scope>
    <source>
        <strain evidence="14">DSM 28453</strain>
    </source>
</reference>
<dbReference type="InterPro" id="IPR010129">
    <property type="entry name" value="T1SS_HlyD"/>
</dbReference>
<organism evidence="13 14">
    <name type="scientific">Shimia haliotis</name>
    <dbReference type="NCBI Taxonomy" id="1280847"/>
    <lineage>
        <taxon>Bacteria</taxon>
        <taxon>Pseudomonadati</taxon>
        <taxon>Pseudomonadota</taxon>
        <taxon>Alphaproteobacteria</taxon>
        <taxon>Rhodobacterales</taxon>
        <taxon>Roseobacteraceae</taxon>
    </lineage>
</organism>
<proteinExistence type="inferred from homology"/>
<keyword evidence="3 9" id="KW-0813">Transport</keyword>
<feature type="domain" description="AprE-like beta-barrel" evidence="12">
    <location>
        <begin position="325"/>
        <end position="410"/>
    </location>
</feature>
<feature type="domain" description="AprE-like long alpha-helical hairpin" evidence="11">
    <location>
        <begin position="96"/>
        <end position="275"/>
    </location>
</feature>
<evidence type="ECO:0000313" key="14">
    <source>
        <dbReference type="Proteomes" id="UP000198851"/>
    </source>
</evidence>
<evidence type="ECO:0000256" key="1">
    <source>
        <dbReference type="ARBA" id="ARBA00004377"/>
    </source>
</evidence>
<dbReference type="GO" id="GO:0009306">
    <property type="term" value="P:protein secretion"/>
    <property type="evidence" value="ECO:0007669"/>
    <property type="project" value="InterPro"/>
</dbReference>
<evidence type="ECO:0000256" key="8">
    <source>
        <dbReference type="ARBA" id="ARBA00023136"/>
    </source>
</evidence>
<evidence type="ECO:0000256" key="10">
    <source>
        <dbReference type="SAM" id="Coils"/>
    </source>
</evidence>
<evidence type="ECO:0000256" key="7">
    <source>
        <dbReference type="ARBA" id="ARBA00022989"/>
    </source>
</evidence>
<dbReference type="NCBIfam" id="TIGR01843">
    <property type="entry name" value="type_I_hlyD"/>
    <property type="match status" value="1"/>
</dbReference>
<evidence type="ECO:0000256" key="4">
    <source>
        <dbReference type="ARBA" id="ARBA00022475"/>
    </source>
</evidence>
<feature type="coiled-coil region" evidence="10">
    <location>
        <begin position="164"/>
        <end position="191"/>
    </location>
</feature>
<dbReference type="InterPro" id="IPR058781">
    <property type="entry name" value="HH_AprE-like"/>
</dbReference>
<dbReference type="InterPro" id="IPR050739">
    <property type="entry name" value="MFP"/>
</dbReference>
<dbReference type="InterPro" id="IPR058982">
    <property type="entry name" value="Beta-barrel_AprE"/>
</dbReference>
<dbReference type="STRING" id="1280847.SAMN04488036_1062"/>
<protein>
    <recommendedName>
        <fullName evidence="9">Membrane fusion protein (MFP) family protein</fullName>
    </recommendedName>
</protein>
<dbReference type="PRINTS" id="PR01490">
    <property type="entry name" value="RTXTOXIND"/>
</dbReference>
<keyword evidence="5 9" id="KW-0997">Cell inner membrane</keyword>
<gene>
    <name evidence="13" type="ORF">SAMN04488036_1062</name>
</gene>
<dbReference type="RefSeq" id="WP_170846751.1">
    <property type="nucleotide sequence ID" value="NZ_FOSZ01000006.1"/>
</dbReference>
<dbReference type="PANTHER" id="PTHR30386:SF26">
    <property type="entry name" value="TRANSPORT PROTEIN COMB"/>
    <property type="match status" value="1"/>
</dbReference>
<evidence type="ECO:0000256" key="6">
    <source>
        <dbReference type="ARBA" id="ARBA00022692"/>
    </source>
</evidence>
<dbReference type="GO" id="GO:0005886">
    <property type="term" value="C:plasma membrane"/>
    <property type="evidence" value="ECO:0007669"/>
    <property type="project" value="UniProtKB-SubCell"/>
</dbReference>
<dbReference type="Pfam" id="PF25994">
    <property type="entry name" value="HH_AprE"/>
    <property type="match status" value="1"/>
</dbReference>
<feature type="transmembrane region" description="Helical" evidence="9">
    <location>
        <begin position="20"/>
        <end position="41"/>
    </location>
</feature>
<comment type="subcellular location">
    <subcellularLocation>
        <location evidence="1 9">Cell inner membrane</location>
        <topology evidence="1 9">Single-pass membrane protein</topology>
    </subcellularLocation>
</comment>
<dbReference type="Pfam" id="PF26002">
    <property type="entry name" value="Beta-barrel_AprE"/>
    <property type="match status" value="1"/>
</dbReference>
<dbReference type="AlphaFoldDB" id="A0A1I4FI24"/>
<dbReference type="EMBL" id="FOSZ01000006">
    <property type="protein sequence ID" value="SFL16476.1"/>
    <property type="molecule type" value="Genomic_DNA"/>
</dbReference>
<keyword evidence="8 9" id="KW-0472">Membrane</keyword>
<evidence type="ECO:0000313" key="13">
    <source>
        <dbReference type="EMBL" id="SFL16476.1"/>
    </source>
</evidence>
<evidence type="ECO:0000259" key="12">
    <source>
        <dbReference type="Pfam" id="PF26002"/>
    </source>
</evidence>
<evidence type="ECO:0000256" key="9">
    <source>
        <dbReference type="RuleBase" id="RU365093"/>
    </source>
</evidence>
<keyword evidence="6 9" id="KW-0812">Transmembrane</keyword>
<evidence type="ECO:0000259" key="11">
    <source>
        <dbReference type="Pfam" id="PF25994"/>
    </source>
</evidence>
<evidence type="ECO:0000256" key="2">
    <source>
        <dbReference type="ARBA" id="ARBA00009477"/>
    </source>
</evidence>
<dbReference type="Proteomes" id="UP000198851">
    <property type="component" value="Unassembled WGS sequence"/>
</dbReference>
<name>A0A1I4FI24_9RHOB</name>